<dbReference type="GO" id="GO:0005840">
    <property type="term" value="C:ribosome"/>
    <property type="evidence" value="ECO:0007669"/>
    <property type="project" value="UniProtKB-KW"/>
</dbReference>
<keyword evidence="3" id="KW-0687">Ribonucleoprotein</keyword>
<dbReference type="GO" id="GO:1990904">
    <property type="term" value="C:ribonucleoprotein complex"/>
    <property type="evidence" value="ECO:0007669"/>
    <property type="project" value="UniProtKB-KW"/>
</dbReference>
<feature type="non-terminal residue" evidence="7">
    <location>
        <position position="44"/>
    </location>
</feature>
<comment type="caution">
    <text evidence="7">The sequence shown here is derived from an EMBL/GenBank/DDBJ whole genome shotgun (WGS) entry which is preliminary data.</text>
</comment>
<reference evidence="7 8" key="1">
    <citation type="submission" date="2019-06" db="EMBL/GenBank/DDBJ databases">
        <title>Discovery of a novel chromosome fission-fusion reversal in muntjac.</title>
        <authorList>
            <person name="Mudd A.B."/>
            <person name="Bredeson J.V."/>
            <person name="Baum R."/>
            <person name="Hockemeyer D."/>
            <person name="Rokhsar D.S."/>
        </authorList>
    </citation>
    <scope>NUCLEOTIDE SEQUENCE [LARGE SCALE GENOMIC DNA]</scope>
    <source>
        <strain evidence="7">UCam_UCB_Mr</strain>
        <tissue evidence="7">Fibroblast cell line</tissue>
    </source>
</reference>
<dbReference type="Gene3D" id="2.40.10.190">
    <property type="entry name" value="translation elongation factor selb, chain A, domain 4"/>
    <property type="match status" value="1"/>
</dbReference>
<evidence type="ECO:0000256" key="4">
    <source>
        <dbReference type="ARBA" id="ARBA00035228"/>
    </source>
</evidence>
<feature type="non-terminal residue" evidence="7">
    <location>
        <position position="1"/>
    </location>
</feature>
<dbReference type="InterPro" id="IPR001780">
    <property type="entry name" value="Ribosomal_eL33"/>
</dbReference>
<keyword evidence="8" id="KW-1185">Reference proteome</keyword>
<evidence type="ECO:0000256" key="6">
    <source>
        <dbReference type="ARBA" id="ARBA00045649"/>
    </source>
</evidence>
<dbReference type="AlphaFoldDB" id="A0A5N3UW97"/>
<dbReference type="EMBL" id="VCEB01003113">
    <property type="protein sequence ID" value="KAB0341062.1"/>
    <property type="molecule type" value="Genomic_DNA"/>
</dbReference>
<dbReference type="InterPro" id="IPR038661">
    <property type="entry name" value="Ribosomal_eL33_sf"/>
</dbReference>
<protein>
    <recommendedName>
        <fullName evidence="4">Large ribosomal subunit protein eL33</fullName>
    </recommendedName>
    <alternativeName>
        <fullName evidence="5">60S ribosomal protein L35a</fullName>
    </alternativeName>
</protein>
<evidence type="ECO:0000256" key="3">
    <source>
        <dbReference type="ARBA" id="ARBA00023274"/>
    </source>
</evidence>
<comment type="similarity">
    <text evidence="1">Belongs to the eukaryotic ribosomal protein eL33 family.</text>
</comment>
<evidence type="ECO:0000256" key="5">
    <source>
        <dbReference type="ARBA" id="ARBA00035530"/>
    </source>
</evidence>
<dbReference type="Proteomes" id="UP000326062">
    <property type="component" value="Unassembled WGS sequence"/>
</dbReference>
<organism evidence="7 8">
    <name type="scientific">Muntiacus reevesi</name>
    <name type="common">Reeves' muntjac</name>
    <name type="synonym">Cervus reevesi</name>
    <dbReference type="NCBI Taxonomy" id="9886"/>
    <lineage>
        <taxon>Eukaryota</taxon>
        <taxon>Metazoa</taxon>
        <taxon>Chordata</taxon>
        <taxon>Craniata</taxon>
        <taxon>Vertebrata</taxon>
        <taxon>Euteleostomi</taxon>
        <taxon>Mammalia</taxon>
        <taxon>Eutheria</taxon>
        <taxon>Laurasiatheria</taxon>
        <taxon>Artiodactyla</taxon>
        <taxon>Ruminantia</taxon>
        <taxon>Pecora</taxon>
        <taxon>Cervidae</taxon>
        <taxon>Muntiacinae</taxon>
        <taxon>Muntiacus</taxon>
    </lineage>
</organism>
<dbReference type="Pfam" id="PF01247">
    <property type="entry name" value="Ribosomal_L35Ae"/>
    <property type="match status" value="1"/>
</dbReference>
<sequence length="44" mass="5214">FACYKQGVWNQKEHTALLKIESFYAQDEIELYVGKRCTYVLKAK</sequence>
<comment type="function">
    <text evidence="6">Component of the large ribosomal subunit. The ribosome is a large ribonucleoprotein complex responsible for the synthesis of proteins in the cell. Required for the proliferation and viability of hematopoietic cells.</text>
</comment>
<evidence type="ECO:0000256" key="2">
    <source>
        <dbReference type="ARBA" id="ARBA00022980"/>
    </source>
</evidence>
<evidence type="ECO:0000256" key="1">
    <source>
        <dbReference type="ARBA" id="ARBA00009269"/>
    </source>
</evidence>
<dbReference type="InterPro" id="IPR009000">
    <property type="entry name" value="Transl_B-barrel_sf"/>
</dbReference>
<dbReference type="GO" id="GO:0003735">
    <property type="term" value="F:structural constituent of ribosome"/>
    <property type="evidence" value="ECO:0007669"/>
    <property type="project" value="InterPro"/>
</dbReference>
<proteinExistence type="inferred from homology"/>
<dbReference type="GO" id="GO:0006412">
    <property type="term" value="P:translation"/>
    <property type="evidence" value="ECO:0007669"/>
    <property type="project" value="InterPro"/>
</dbReference>
<evidence type="ECO:0000313" key="8">
    <source>
        <dbReference type="Proteomes" id="UP000326062"/>
    </source>
</evidence>
<dbReference type="PANTHER" id="PTHR10902">
    <property type="entry name" value="60S RIBOSOMAL PROTEIN L35A"/>
    <property type="match status" value="1"/>
</dbReference>
<accession>A0A5N3UW97</accession>
<evidence type="ECO:0000313" key="7">
    <source>
        <dbReference type="EMBL" id="KAB0341062.1"/>
    </source>
</evidence>
<dbReference type="SUPFAM" id="SSF50447">
    <property type="entry name" value="Translation proteins"/>
    <property type="match status" value="1"/>
</dbReference>
<name>A0A5N3UW97_MUNRE</name>
<keyword evidence="2" id="KW-0689">Ribosomal protein</keyword>
<gene>
    <name evidence="7" type="ORF">FD755_024475</name>
</gene>